<dbReference type="GeneID" id="31006879"/>
<dbReference type="InterPro" id="IPR036188">
    <property type="entry name" value="FAD/NAD-bd_sf"/>
</dbReference>
<dbReference type="AlphaFoldDB" id="A0A225AW44"/>
<feature type="domain" description="FAD dependent oxidoreductase" evidence="1">
    <location>
        <begin position="40"/>
        <end position="418"/>
    </location>
</feature>
<dbReference type="Gene3D" id="3.50.50.60">
    <property type="entry name" value="FAD/NAD(P)-binding domain"/>
    <property type="match status" value="1"/>
</dbReference>
<evidence type="ECO:0000313" key="3">
    <source>
        <dbReference type="Proteomes" id="UP000214365"/>
    </source>
</evidence>
<gene>
    <name evidence="2" type="ORF">UA08_07123</name>
</gene>
<name>A0A225AW44_TALAT</name>
<evidence type="ECO:0000259" key="1">
    <source>
        <dbReference type="Pfam" id="PF01266"/>
    </source>
</evidence>
<proteinExistence type="predicted"/>
<reference evidence="2 3" key="1">
    <citation type="submission" date="2015-06" db="EMBL/GenBank/DDBJ databases">
        <title>Talaromyces atroroseus IBT 11181 draft genome.</title>
        <authorList>
            <person name="Rasmussen K.B."/>
            <person name="Rasmussen S."/>
            <person name="Petersen B."/>
            <person name="Sicheritz-Ponten T."/>
            <person name="Mortensen U.H."/>
            <person name="Thrane U."/>
        </authorList>
    </citation>
    <scope>NUCLEOTIDE SEQUENCE [LARGE SCALE GENOMIC DNA]</scope>
    <source>
        <strain evidence="2 3">IBT 11181</strain>
    </source>
</reference>
<protein>
    <recommendedName>
        <fullName evidence="1">FAD dependent oxidoreductase domain-containing protein</fullName>
    </recommendedName>
</protein>
<dbReference type="Pfam" id="PF01266">
    <property type="entry name" value="DAO"/>
    <property type="match status" value="1"/>
</dbReference>
<dbReference type="GO" id="GO:0005737">
    <property type="term" value="C:cytoplasm"/>
    <property type="evidence" value="ECO:0007669"/>
    <property type="project" value="TreeGrafter"/>
</dbReference>
<dbReference type="PANTHER" id="PTHR13847">
    <property type="entry name" value="SARCOSINE DEHYDROGENASE-RELATED"/>
    <property type="match status" value="1"/>
</dbReference>
<accession>A0A225AW44</accession>
<dbReference type="PANTHER" id="PTHR13847:SF279">
    <property type="entry name" value="FAD DEPENDENT OXIDOREDUCTASE DOMAIN-CONTAINING PROTEIN-RELATED"/>
    <property type="match status" value="1"/>
</dbReference>
<dbReference type="STRING" id="1441469.A0A225AW44"/>
<dbReference type="OrthoDB" id="429143at2759"/>
<organism evidence="2 3">
    <name type="scientific">Talaromyces atroroseus</name>
    <dbReference type="NCBI Taxonomy" id="1441469"/>
    <lineage>
        <taxon>Eukaryota</taxon>
        <taxon>Fungi</taxon>
        <taxon>Dikarya</taxon>
        <taxon>Ascomycota</taxon>
        <taxon>Pezizomycotina</taxon>
        <taxon>Eurotiomycetes</taxon>
        <taxon>Eurotiomycetidae</taxon>
        <taxon>Eurotiales</taxon>
        <taxon>Trichocomaceae</taxon>
        <taxon>Talaromyces</taxon>
        <taxon>Talaromyces sect. Trachyspermi</taxon>
    </lineage>
</organism>
<dbReference type="Gene3D" id="3.30.9.10">
    <property type="entry name" value="D-Amino Acid Oxidase, subunit A, domain 2"/>
    <property type="match status" value="1"/>
</dbReference>
<dbReference type="Proteomes" id="UP000214365">
    <property type="component" value="Unassembled WGS sequence"/>
</dbReference>
<dbReference type="SUPFAM" id="SSF51905">
    <property type="entry name" value="FAD/NAD(P)-binding domain"/>
    <property type="match status" value="1"/>
</dbReference>
<dbReference type="EMBL" id="LFMY01000011">
    <property type="protein sequence ID" value="OKL57717.1"/>
    <property type="molecule type" value="Genomic_DNA"/>
</dbReference>
<comment type="caution">
    <text evidence="2">The sequence shown here is derived from an EMBL/GenBank/DDBJ whole genome shotgun (WGS) entry which is preliminary data.</text>
</comment>
<dbReference type="InterPro" id="IPR006076">
    <property type="entry name" value="FAD-dep_OxRdtase"/>
</dbReference>
<evidence type="ECO:0000313" key="2">
    <source>
        <dbReference type="EMBL" id="OKL57717.1"/>
    </source>
</evidence>
<dbReference type="RefSeq" id="XP_020117838.1">
    <property type="nucleotide sequence ID" value="XM_020262030.1"/>
</dbReference>
<keyword evidence="3" id="KW-1185">Reference proteome</keyword>
<sequence>MSSRRHPGFPVENPITSYWLKDPHPLASYRYSETIPEECDIAIIGTGMAGVATAYHILTDPNIGVPRPRVVLLEARQACSGATGRNGGHTKLATTVIRRLHTTDGPEAVEQVARHQLNQLAALKDVVDNEKIDCELRVTRSFDIFFDQGHAEKFRDFLHTRQTEGASWAKEVRWIDEDELDKITGVKNSKGALSVPAVSLWPYKLVTALLSRVIELGGQLYTETCVTKVDEDASGTTILTTSRGVLNARKTVFATNAYTAALLPRYEAIITPFKGQNSHLSPGKFFTPPKVLNNTYNLHFNERYADYLVPRPDGTIILGGAKWTFESDRDKWWNNIDDSTLINDTATSHFDSVMSDHFHGWENADARHDLVWSGIMAATPDLFPHVGKVPGSKNQWILAGFNGAGMLMIFTTSQAIARMVREGVVYEETGLPAQFQSTMERLTVTH</sequence>